<gene>
    <name evidence="2" type="ORF">BSTOLATCC_MIC60852</name>
</gene>
<evidence type="ECO:0000313" key="2">
    <source>
        <dbReference type="EMBL" id="CAG9334232.1"/>
    </source>
</evidence>
<comment type="caution">
    <text evidence="2">The sequence shown here is derived from an EMBL/GenBank/DDBJ whole genome shotgun (WGS) entry which is preliminary data.</text>
</comment>
<evidence type="ECO:0000259" key="1">
    <source>
        <dbReference type="Pfam" id="PF09820"/>
    </source>
</evidence>
<proteinExistence type="predicted"/>
<protein>
    <recommendedName>
        <fullName evidence="1">AAA-ATPase-like domain-containing protein</fullName>
    </recommendedName>
</protein>
<reference evidence="2" key="1">
    <citation type="submission" date="2021-09" db="EMBL/GenBank/DDBJ databases">
        <authorList>
            <consortium name="AG Swart"/>
            <person name="Singh M."/>
            <person name="Singh A."/>
            <person name="Seah K."/>
            <person name="Emmerich C."/>
        </authorList>
    </citation>
    <scope>NUCLEOTIDE SEQUENCE</scope>
    <source>
        <strain evidence="2">ATCC30299</strain>
    </source>
</reference>
<dbReference type="AlphaFoldDB" id="A0AAU9K8B0"/>
<feature type="domain" description="AAA-ATPase-like" evidence="1">
    <location>
        <begin position="123"/>
        <end position="163"/>
    </location>
</feature>
<name>A0AAU9K8B0_9CILI</name>
<dbReference type="Proteomes" id="UP001162131">
    <property type="component" value="Unassembled WGS sequence"/>
</dbReference>
<keyword evidence="3" id="KW-1185">Reference proteome</keyword>
<dbReference type="EMBL" id="CAJZBQ010000058">
    <property type="protein sequence ID" value="CAG9334232.1"/>
    <property type="molecule type" value="Genomic_DNA"/>
</dbReference>
<accession>A0AAU9K8B0</accession>
<evidence type="ECO:0000313" key="3">
    <source>
        <dbReference type="Proteomes" id="UP001162131"/>
    </source>
</evidence>
<dbReference type="InterPro" id="IPR018631">
    <property type="entry name" value="AAA-ATPase-like_dom"/>
</dbReference>
<organism evidence="2 3">
    <name type="scientific">Blepharisma stoltei</name>
    <dbReference type="NCBI Taxonomy" id="1481888"/>
    <lineage>
        <taxon>Eukaryota</taxon>
        <taxon>Sar</taxon>
        <taxon>Alveolata</taxon>
        <taxon>Ciliophora</taxon>
        <taxon>Postciliodesmatophora</taxon>
        <taxon>Heterotrichea</taxon>
        <taxon>Heterotrichida</taxon>
        <taxon>Blepharismidae</taxon>
        <taxon>Blepharisma</taxon>
    </lineage>
</organism>
<dbReference type="Pfam" id="PF09820">
    <property type="entry name" value="AAA-ATPase_like"/>
    <property type="match status" value="1"/>
</dbReference>
<sequence length="164" mass="19467">MPSWNYTFYEMQKYFKEKRIELNKIDLPPDRSNRQAWVEDQKLFVLQTLNEDISKWEANTNKACDATNAIANRLEFWSKIMNTSSDSFIIIPRKLLSCYEICTLIQNSDIKIKKNWEFAYSALSFEDLIRDENVYVDKTLFIKEVLDDTNYAILITRPRGWAKA</sequence>